<organism evidence="7 8">
    <name type="scientific">Phlebotomus papatasi</name>
    <name type="common">Sandfly</name>
    <dbReference type="NCBI Taxonomy" id="29031"/>
    <lineage>
        <taxon>Eukaryota</taxon>
        <taxon>Metazoa</taxon>
        <taxon>Ecdysozoa</taxon>
        <taxon>Arthropoda</taxon>
        <taxon>Hexapoda</taxon>
        <taxon>Insecta</taxon>
        <taxon>Pterygota</taxon>
        <taxon>Neoptera</taxon>
        <taxon>Endopterygota</taxon>
        <taxon>Diptera</taxon>
        <taxon>Nematocera</taxon>
        <taxon>Psychodoidea</taxon>
        <taxon>Psychodidae</taxon>
        <taxon>Phlebotomus</taxon>
        <taxon>Phlebotomus</taxon>
    </lineage>
</organism>
<dbReference type="VEuPathDB" id="VectorBase:PPAPM1_002674"/>
<keyword evidence="2" id="KW-0597">Phosphoprotein</keyword>
<dbReference type="SMART" id="SM01244">
    <property type="entry name" value="IRS"/>
    <property type="match status" value="1"/>
</dbReference>
<dbReference type="GO" id="GO:0005068">
    <property type="term" value="F:transmembrane receptor protein tyrosine kinase adaptor activity"/>
    <property type="evidence" value="ECO:0007669"/>
    <property type="project" value="TreeGrafter"/>
</dbReference>
<dbReference type="VEuPathDB" id="VectorBase:PPAI010918"/>
<keyword evidence="8" id="KW-1185">Reference proteome</keyword>
<name>A0A1B0DQT5_PHLPP</name>
<dbReference type="PROSITE" id="PS51064">
    <property type="entry name" value="IRS_PTB"/>
    <property type="match status" value="1"/>
</dbReference>
<dbReference type="Gene3D" id="2.30.29.30">
    <property type="entry name" value="Pleckstrin-homology domain (PH domain)/Phosphotyrosine-binding domain (PTB)"/>
    <property type="match status" value="1"/>
</dbReference>
<comment type="subcellular location">
    <subcellularLocation>
        <location evidence="1">Membrane</location>
    </subcellularLocation>
</comment>
<dbReference type="EnsemblMetazoa" id="PPAI010918-RA">
    <property type="protein sequence ID" value="PPAI010918-PA"/>
    <property type="gene ID" value="PPAI010918"/>
</dbReference>
<dbReference type="InterPro" id="IPR011993">
    <property type="entry name" value="PH-like_dom_sf"/>
</dbReference>
<feature type="region of interest" description="Disordered" evidence="6">
    <location>
        <begin position="156"/>
        <end position="187"/>
    </location>
</feature>
<feature type="compositionally biased region" description="Polar residues" evidence="6">
    <location>
        <begin position="156"/>
        <end position="181"/>
    </location>
</feature>
<feature type="region of interest" description="Disordered" evidence="6">
    <location>
        <begin position="464"/>
        <end position="502"/>
    </location>
</feature>
<dbReference type="GO" id="GO:0005737">
    <property type="term" value="C:cytoplasm"/>
    <property type="evidence" value="ECO:0007669"/>
    <property type="project" value="TreeGrafter"/>
</dbReference>
<dbReference type="GO" id="GO:0008543">
    <property type="term" value="P:fibroblast growth factor receptor signaling pathway"/>
    <property type="evidence" value="ECO:0007669"/>
    <property type="project" value="TreeGrafter"/>
</dbReference>
<reference evidence="7" key="1">
    <citation type="submission" date="2022-08" db="UniProtKB">
        <authorList>
            <consortium name="EnsemblMetazoa"/>
        </authorList>
    </citation>
    <scope>IDENTIFICATION</scope>
    <source>
        <strain evidence="7">Israel</strain>
    </source>
</reference>
<sequence>MGCINSKRDINDTQPNVFRVININEDGLELWSGDIEVNWTNLILYRKGKQPTLWPLRCLRRYGYDGDVFCFEAGRRCLTGEGIYSFRCRRAENLFNLLQTHIEGNTYNAGEDGVGGQEGQMGSNRHSTLSTGSAPRPNSGVLTSSYIIGRTEVTSPSQVVSPNGTIHSISVQSRSSDTLTEGNYLEPTPIRQQAPVFPSGMRLGSVGSGPISPDLISPGSPNSITNILEVTTLNPLPSTQAHHGGGVSNVYQEFPLREHNNNKKLSLDVPPQENAPAEPLSDDCLETSPSRIPDLLSQKSICSPTASVDLDTSHMYMNIAPGEMKITKSLSNPTQIESGSDNSMTPTSTSLFRFSRMNSYGADPERCYENLNPSEMKPLLNRFVKSTPADAGIASEPGTPTSDNRVVNYIVLDLDQSPSTAAVACTTPGTTNPDTTGAIASLLPPESPKKAALGYATIDFNKTAALSNSTTPSSELDSEGATRKTRHSSSIVVTRQSNSISD</sequence>
<dbReference type="GO" id="GO:0005104">
    <property type="term" value="F:fibroblast growth factor receptor binding"/>
    <property type="evidence" value="ECO:0007669"/>
    <property type="project" value="TreeGrafter"/>
</dbReference>
<feature type="region of interest" description="Disordered" evidence="6">
    <location>
        <begin position="110"/>
        <end position="141"/>
    </location>
</feature>
<dbReference type="SMART" id="SM00310">
    <property type="entry name" value="PTBI"/>
    <property type="match status" value="1"/>
</dbReference>
<keyword evidence="5" id="KW-0449">Lipoprotein</keyword>
<evidence type="ECO:0000313" key="7">
    <source>
        <dbReference type="EnsemblMetazoa" id="PPAI010918-PA"/>
    </source>
</evidence>
<accession>A0A1B0DQT5</accession>
<dbReference type="InterPro" id="IPR038742">
    <property type="entry name" value="FRS2_PTB"/>
</dbReference>
<evidence type="ECO:0000256" key="6">
    <source>
        <dbReference type="SAM" id="MobiDB-lite"/>
    </source>
</evidence>
<dbReference type="SUPFAM" id="SSF50729">
    <property type="entry name" value="PH domain-like"/>
    <property type="match status" value="1"/>
</dbReference>
<feature type="compositionally biased region" description="Polar residues" evidence="6">
    <location>
        <begin position="488"/>
        <end position="502"/>
    </location>
</feature>
<evidence type="ECO:0000256" key="4">
    <source>
        <dbReference type="ARBA" id="ARBA00023136"/>
    </source>
</evidence>
<proteinExistence type="predicted"/>
<dbReference type="EMBL" id="AJVK01008726">
    <property type="status" value="NOT_ANNOTATED_CDS"/>
    <property type="molecule type" value="Genomic_DNA"/>
</dbReference>
<evidence type="ECO:0000256" key="5">
    <source>
        <dbReference type="ARBA" id="ARBA00023288"/>
    </source>
</evidence>
<dbReference type="PANTHER" id="PTHR21258:SF55">
    <property type="entry name" value="FI23523P1"/>
    <property type="match status" value="1"/>
</dbReference>
<dbReference type="AlphaFoldDB" id="A0A1B0DQT5"/>
<dbReference type="InterPro" id="IPR002404">
    <property type="entry name" value="IRS_PTB"/>
</dbReference>
<dbReference type="PANTHER" id="PTHR21258">
    <property type="entry name" value="DOCKING PROTEIN RELATED"/>
    <property type="match status" value="1"/>
</dbReference>
<protein>
    <submittedName>
        <fullName evidence="7">Uncharacterized protein</fullName>
    </submittedName>
</protein>
<keyword evidence="3" id="KW-0519">Myristate</keyword>
<evidence type="ECO:0000256" key="2">
    <source>
        <dbReference type="ARBA" id="ARBA00022553"/>
    </source>
</evidence>
<dbReference type="Proteomes" id="UP000092462">
    <property type="component" value="Unassembled WGS sequence"/>
</dbReference>
<feature type="region of interest" description="Disordered" evidence="6">
    <location>
        <begin position="262"/>
        <end position="290"/>
    </location>
</feature>
<dbReference type="Pfam" id="PF02174">
    <property type="entry name" value="IRS"/>
    <property type="match status" value="1"/>
</dbReference>
<keyword evidence="4" id="KW-0472">Membrane</keyword>
<evidence type="ECO:0000256" key="3">
    <source>
        <dbReference type="ARBA" id="ARBA00022707"/>
    </source>
</evidence>
<feature type="compositionally biased region" description="Polar residues" evidence="6">
    <location>
        <begin position="464"/>
        <end position="475"/>
    </location>
</feature>
<feature type="compositionally biased region" description="Polar residues" evidence="6">
    <location>
        <begin position="120"/>
        <end position="133"/>
    </location>
</feature>
<evidence type="ECO:0000313" key="8">
    <source>
        <dbReference type="Proteomes" id="UP000092462"/>
    </source>
</evidence>
<dbReference type="GO" id="GO:0016020">
    <property type="term" value="C:membrane"/>
    <property type="evidence" value="ECO:0007669"/>
    <property type="project" value="UniProtKB-SubCell"/>
</dbReference>
<dbReference type="CDD" id="cd01202">
    <property type="entry name" value="PTB_FRS2"/>
    <property type="match status" value="1"/>
</dbReference>
<dbReference type="InterPro" id="IPR050996">
    <property type="entry name" value="Docking_Protein_DOK"/>
</dbReference>
<evidence type="ECO:0000256" key="1">
    <source>
        <dbReference type="ARBA" id="ARBA00004370"/>
    </source>
</evidence>